<evidence type="ECO:0000256" key="1">
    <source>
        <dbReference type="SAM" id="MobiDB-lite"/>
    </source>
</evidence>
<dbReference type="Proteomes" id="UP000266677">
    <property type="component" value="Unassembled WGS sequence"/>
</dbReference>
<name>A0A3A4KMX5_9NOCA</name>
<feature type="compositionally biased region" description="Pro residues" evidence="1">
    <location>
        <begin position="68"/>
        <end position="80"/>
    </location>
</feature>
<feature type="domain" description="LytR/CpsA/Psr regulator C-terminal" evidence="3">
    <location>
        <begin position="101"/>
        <end position="187"/>
    </location>
</feature>
<protein>
    <submittedName>
        <fullName evidence="4">LytR family transcriptional regulator</fullName>
    </submittedName>
</protein>
<dbReference type="EMBL" id="QZFU01000016">
    <property type="protein sequence ID" value="RJO76677.1"/>
    <property type="molecule type" value="Genomic_DNA"/>
</dbReference>
<evidence type="ECO:0000256" key="2">
    <source>
        <dbReference type="SAM" id="Phobius"/>
    </source>
</evidence>
<comment type="caution">
    <text evidence="4">The sequence shown here is derived from an EMBL/GenBank/DDBJ whole genome shotgun (WGS) entry which is preliminary data.</text>
</comment>
<proteinExistence type="predicted"/>
<evidence type="ECO:0000313" key="5">
    <source>
        <dbReference type="Proteomes" id="UP000266677"/>
    </source>
</evidence>
<dbReference type="Gene3D" id="3.30.70.2390">
    <property type="match status" value="1"/>
</dbReference>
<evidence type="ECO:0000259" key="3">
    <source>
        <dbReference type="Pfam" id="PF13399"/>
    </source>
</evidence>
<dbReference type="InterPro" id="IPR027381">
    <property type="entry name" value="LytR/CpsA/Psr_C"/>
</dbReference>
<feature type="compositionally biased region" description="Low complexity" evidence="1">
    <location>
        <begin position="81"/>
        <end position="96"/>
    </location>
</feature>
<feature type="region of interest" description="Disordered" evidence="1">
    <location>
        <begin position="35"/>
        <end position="96"/>
    </location>
</feature>
<keyword evidence="2" id="KW-0812">Transmembrane</keyword>
<dbReference type="Pfam" id="PF13399">
    <property type="entry name" value="LytR_C"/>
    <property type="match status" value="1"/>
</dbReference>
<gene>
    <name evidence="4" type="ORF">D5S18_10405</name>
</gene>
<evidence type="ECO:0000313" key="4">
    <source>
        <dbReference type="EMBL" id="RJO76677.1"/>
    </source>
</evidence>
<accession>A0A3A4KMX5</accession>
<feature type="transmembrane region" description="Helical" evidence="2">
    <location>
        <begin position="12"/>
        <end position="33"/>
    </location>
</feature>
<organism evidence="4 5">
    <name type="scientific">Nocardia panacis</name>
    <dbReference type="NCBI Taxonomy" id="2340916"/>
    <lineage>
        <taxon>Bacteria</taxon>
        <taxon>Bacillati</taxon>
        <taxon>Actinomycetota</taxon>
        <taxon>Actinomycetes</taxon>
        <taxon>Mycobacteriales</taxon>
        <taxon>Nocardiaceae</taxon>
        <taxon>Nocardia</taxon>
    </lineage>
</organism>
<dbReference type="OrthoDB" id="4427486at2"/>
<sequence>MNNPNAPSGGPPLRALAMVLIALAIVFGGLGAMSLSKSDADSSGTGAPSSSSAVAAPAPAKPSTPVAAPAPPPSPPPVIPTPASALPPSASSGPASVNHSIPVRVLNNSMVAGLAGKTAVQLSADGWTNASSGNYAGENLTKTTVFYGTSPGEREAALAIADELGAVAQQKGSGFSDPNPGVVVIVTGN</sequence>
<dbReference type="RefSeq" id="WP_120039599.1">
    <property type="nucleotide sequence ID" value="NZ_QZFU01000016.1"/>
</dbReference>
<keyword evidence="2" id="KW-1133">Transmembrane helix</keyword>
<dbReference type="AlphaFoldDB" id="A0A3A4KMX5"/>
<feature type="compositionally biased region" description="Low complexity" evidence="1">
    <location>
        <begin position="41"/>
        <end position="67"/>
    </location>
</feature>
<keyword evidence="2" id="KW-0472">Membrane</keyword>
<reference evidence="4 5" key="1">
    <citation type="submission" date="2018-09" db="EMBL/GenBank/DDBJ databases">
        <title>YIM PH21274 draft genome.</title>
        <authorList>
            <person name="Miao C."/>
        </authorList>
    </citation>
    <scope>NUCLEOTIDE SEQUENCE [LARGE SCALE GENOMIC DNA]</scope>
    <source>
        <strain evidence="4 5">YIM PH 21724</strain>
    </source>
</reference>
<keyword evidence="5" id="KW-1185">Reference proteome</keyword>